<proteinExistence type="predicted"/>
<protein>
    <submittedName>
        <fullName evidence="1">Uncharacterized protein</fullName>
    </submittedName>
</protein>
<reference evidence="1" key="1">
    <citation type="submission" date="2022-04" db="EMBL/GenBank/DDBJ databases">
        <title>Jade perch genome.</title>
        <authorList>
            <person name="Chao B."/>
        </authorList>
    </citation>
    <scope>NUCLEOTIDE SEQUENCE</scope>
    <source>
        <strain evidence="1">CB-2022</strain>
    </source>
</reference>
<dbReference type="Proteomes" id="UP000831701">
    <property type="component" value="Chromosome 16"/>
</dbReference>
<keyword evidence="2" id="KW-1185">Reference proteome</keyword>
<organism evidence="1 2">
    <name type="scientific">Scortum barcoo</name>
    <name type="common">barcoo grunter</name>
    <dbReference type="NCBI Taxonomy" id="214431"/>
    <lineage>
        <taxon>Eukaryota</taxon>
        <taxon>Metazoa</taxon>
        <taxon>Chordata</taxon>
        <taxon>Craniata</taxon>
        <taxon>Vertebrata</taxon>
        <taxon>Euteleostomi</taxon>
        <taxon>Actinopterygii</taxon>
        <taxon>Neopterygii</taxon>
        <taxon>Teleostei</taxon>
        <taxon>Neoteleostei</taxon>
        <taxon>Acanthomorphata</taxon>
        <taxon>Eupercaria</taxon>
        <taxon>Centrarchiformes</taxon>
        <taxon>Terapontoidei</taxon>
        <taxon>Terapontidae</taxon>
        <taxon>Scortum</taxon>
    </lineage>
</organism>
<sequence length="566" mass="61539">FNMYSTDTRKDVARSPADVVMTGGESSLHIRTPRGELSVALPAGVAFEQGSCIPTPAGESSGEELHFRLRISVAQRTDEEASDSVMETLRAKETYCFCCQGCMTRLLEDRVFRRVLPLPNGNWNAIVDDWCCHPDPFANKKLLPRAEDCLLGDTFLLLARDGSCEQTLTEEVSPVGSADIQDSKKPCRRLVLVSCKSCSLQLGEAIAPETLKLYITQVVVENAAGDRKPEASLNRQVSIQDRFFIAKSLFLERAIAARLLGLSSSMSTFHFSVQTPDGKAFLLLWLLNSDSITASVPETCVRGEKSVDSTALHSPSTRATRALKLLYTACSDTSIQQRDIATSWEVNAIGHPVVLPLTVCEELLQVIDDSNSRLPASMRCMRSYEGRCYVVWVAVVAGGLDDPTPWTKTKILAIGTWNVTSLLGGGGKEPELEVERYRLEIVGLTSMHSMGSGTQLLERGAGPSAILELPRVSGRQAGVGLLIAPQLSRHVLEFTPVNERVASLHLRVGDRSLAVVCASTGLTAVQSNLAFLESLGEVFDSALSAQLGTPLFYWETSTLTSSVARQ</sequence>
<dbReference type="EMBL" id="CM041546">
    <property type="protein sequence ID" value="KAI3361431.1"/>
    <property type="molecule type" value="Genomic_DNA"/>
</dbReference>
<evidence type="ECO:0000313" key="2">
    <source>
        <dbReference type="Proteomes" id="UP000831701"/>
    </source>
</evidence>
<evidence type="ECO:0000313" key="1">
    <source>
        <dbReference type="EMBL" id="KAI3361431.1"/>
    </source>
</evidence>
<comment type="caution">
    <text evidence="1">The sequence shown here is derived from an EMBL/GenBank/DDBJ whole genome shotgun (WGS) entry which is preliminary data.</text>
</comment>
<name>A0ACB8W144_9TELE</name>
<accession>A0ACB8W144</accession>
<feature type="non-terminal residue" evidence="1">
    <location>
        <position position="1"/>
    </location>
</feature>
<gene>
    <name evidence="1" type="ORF">L3Q82_013594</name>
</gene>